<accession>A0A087BL02</accession>
<dbReference type="AlphaFoldDB" id="A0A087BL02"/>
<evidence type="ECO:0000313" key="1">
    <source>
        <dbReference type="EMBL" id="KFI71702.1"/>
    </source>
</evidence>
<protein>
    <submittedName>
        <fullName evidence="1">Uncharacterized protein</fullName>
    </submittedName>
</protein>
<keyword evidence="2" id="KW-1185">Reference proteome</keyword>
<dbReference type="Proteomes" id="UP000029060">
    <property type="component" value="Unassembled WGS sequence"/>
</dbReference>
<comment type="caution">
    <text evidence="1">The sequence shown here is derived from an EMBL/GenBank/DDBJ whole genome shotgun (WGS) entry which is preliminary data.</text>
</comment>
<sequence>MGHDIDHLILRAYAVMPPPVREEPAIIPLLRIGRNRKIIEQSRLLEHNQILPGAALRRIGSAVGLVAHLVNDVILEYELDPRTVARLYRPAIPKYALKRRIAAMRRRGMRGSGVAVNVAESRTVDDDAQLVIPLLTKPAQKGSMIVPINQTGGIRKRYACLLSFCRFFCHFFSYRDRSSDFPLA</sequence>
<reference evidence="1 2" key="1">
    <citation type="submission" date="2014-03" db="EMBL/GenBank/DDBJ databases">
        <title>Genomics of Bifidobacteria.</title>
        <authorList>
            <person name="Ventura M."/>
            <person name="Milani C."/>
            <person name="Lugli G.A."/>
        </authorList>
    </citation>
    <scope>NUCLEOTIDE SEQUENCE [LARGE SCALE GENOMIC DNA]</scope>
    <source>
        <strain evidence="1 2">LMG 11341</strain>
    </source>
</reference>
<dbReference type="EMBL" id="JGZC01000001">
    <property type="protein sequence ID" value="KFI71702.1"/>
    <property type="molecule type" value="Genomic_DNA"/>
</dbReference>
<evidence type="ECO:0000313" key="2">
    <source>
        <dbReference type="Proteomes" id="UP000029060"/>
    </source>
</evidence>
<dbReference type="STRING" id="78345.BMERY_1232"/>
<gene>
    <name evidence="1" type="ORF">BMERY_1232</name>
</gene>
<organism evidence="1 2">
    <name type="scientific">Bifidobacterium merycicum</name>
    <dbReference type="NCBI Taxonomy" id="78345"/>
    <lineage>
        <taxon>Bacteria</taxon>
        <taxon>Bacillati</taxon>
        <taxon>Actinomycetota</taxon>
        <taxon>Actinomycetes</taxon>
        <taxon>Bifidobacteriales</taxon>
        <taxon>Bifidobacteriaceae</taxon>
        <taxon>Bifidobacterium</taxon>
    </lineage>
</organism>
<name>A0A087BL02_9BIFI</name>
<proteinExistence type="predicted"/>